<feature type="region of interest" description="Disordered" evidence="1">
    <location>
        <begin position="658"/>
        <end position="724"/>
    </location>
</feature>
<feature type="compositionally biased region" description="Acidic residues" evidence="1">
    <location>
        <begin position="331"/>
        <end position="341"/>
    </location>
</feature>
<feature type="compositionally biased region" description="Acidic residues" evidence="1">
    <location>
        <begin position="231"/>
        <end position="242"/>
    </location>
</feature>
<evidence type="ECO:0000313" key="2">
    <source>
        <dbReference type="EnsemblMetazoa" id="ACON004206-PA"/>
    </source>
</evidence>
<protein>
    <submittedName>
        <fullName evidence="2">SRF-dependent transcription regulation-associated protein</fullName>
    </submittedName>
</protein>
<proteinExistence type="predicted"/>
<feature type="compositionally biased region" description="Basic and acidic residues" evidence="1">
    <location>
        <begin position="199"/>
        <end position="208"/>
    </location>
</feature>
<dbReference type="GO" id="GO:0005634">
    <property type="term" value="C:nucleus"/>
    <property type="evidence" value="ECO:0007669"/>
    <property type="project" value="TreeGrafter"/>
</dbReference>
<dbReference type="EnsemblMetazoa" id="ACON004206-RA">
    <property type="protein sequence ID" value="ACON004206-PA"/>
    <property type="gene ID" value="ACON004206"/>
</dbReference>
<feature type="compositionally biased region" description="Low complexity" evidence="1">
    <location>
        <begin position="220"/>
        <end position="230"/>
    </location>
</feature>
<sequence>MDKCKLIKEINKLQTLLKTRRVVIIHKLVRLSKLFTAKAATSSDPRAQKKAENYVAILTNIKSLSPATLLEKVIQYQPAKNWQPADPPSIEQRSIARFMEDEKLVRHLKSLEGQFGKGEKSKLLEVLKKKSKIKTSVNKQKKKERIAKRLAKEEKKKQNTGKQNDASDNKKKLKRKLDNDGTDVVQQTRIASYESDDGSEPRSIKLNESDQSDEEEQFDQRSSPSVSVSESDPDYASDEDSDANALESRKNYVSVAKPKKAIDQESKPIISEPELPYNQSLPAKKKVVNYKAPEDDDEEDGVELLTDSFFITETGERYVAVAPKLKPRAEGDEESEEEEEESWKFANKRKKREQQWQEQDNDEELDVGQNYTTHSKASNLGGKGKFANGKQMYNQSSKINDDLHPSWAAKQAQQGIKPFAGKKVVFDAEDGDTNMKPVGTNRYPNKSDSQSDLHPSWAAKQAQQGIKPFAGKKIVFDAEDSDTNMKPVATNRFPSKSDRQSDLHPSWAAKQAQQGIKPFAGKKIVFDGEDGDTNMKPVATNRFPSKSERQSDLHPSWAAKQAQQGIKPFAGKKVVFDADDNDNERAEFTSNQPKSDNFNSKSDLHPSWAAKQARNGTKIFDGNGTRSFPPKHTSNNDLHPSWAAKQAQSGIKPFAGKKIAFNDDDNDGSNHGDPTVIKRMHPTDNRKNNDLHPAKQARNAVLPFNSGRSAYGNGVHKSQADNSDLHPSWAAKQAQSGIKPFAGKKITFDAE</sequence>
<dbReference type="Proteomes" id="UP001105220">
    <property type="component" value="Unplaced"/>
</dbReference>
<evidence type="ECO:0000313" key="3">
    <source>
        <dbReference type="Proteomes" id="UP001105220"/>
    </source>
</evidence>
<dbReference type="AlphaFoldDB" id="A0A6E8VIF8"/>
<reference key="1">
    <citation type="journal article" date="2019" name="Genes (Basel)">
        <title>A High-Quality De novo Genome Assembly from a Single Mosquito Using PacBio Sequencing.</title>
        <authorList>
            <person name="Kingan S.B."/>
            <person name="Heaton H."/>
            <person name="Cudini J."/>
            <person name="Lambert C.C."/>
            <person name="Baybayan P."/>
            <person name="Galvin B.D."/>
            <person name="Durbin R."/>
            <person name="Korlach J."/>
            <person name="Lawniczak M.K.N."/>
        </authorList>
    </citation>
    <scope>NUCLEOTIDE SEQUENCE [LARGE SCALE GENOMIC DNA]</scope>
    <source>
        <strain>Mali-NIH</strain>
    </source>
</reference>
<accession>A0A6E8VIF8</accession>
<feature type="region of interest" description="Disordered" evidence="1">
    <location>
        <begin position="322"/>
        <end position="413"/>
    </location>
</feature>
<name>A0A6E8VIF8_ANOCL</name>
<feature type="compositionally biased region" description="Polar residues" evidence="1">
    <location>
        <begin position="588"/>
        <end position="601"/>
    </location>
</feature>
<feature type="region of interest" description="Disordered" evidence="1">
    <location>
        <begin position="150"/>
        <end position="275"/>
    </location>
</feature>
<reference evidence="2" key="2">
    <citation type="submission" date="2020-05" db="UniProtKB">
        <authorList>
            <consortium name="EnsemblMetazoa"/>
        </authorList>
    </citation>
    <scope>IDENTIFICATION</scope>
    <source>
        <strain evidence="2">Ngousso</strain>
    </source>
</reference>
<organism evidence="2 3">
    <name type="scientific">Anopheles coluzzii</name>
    <name type="common">African malaria mosquito</name>
    <dbReference type="NCBI Taxonomy" id="1518534"/>
    <lineage>
        <taxon>Eukaryota</taxon>
        <taxon>Metazoa</taxon>
        <taxon>Ecdysozoa</taxon>
        <taxon>Arthropoda</taxon>
        <taxon>Hexapoda</taxon>
        <taxon>Insecta</taxon>
        <taxon>Pterygota</taxon>
        <taxon>Neoptera</taxon>
        <taxon>Endopterygota</taxon>
        <taxon>Diptera</taxon>
        <taxon>Nematocera</taxon>
        <taxon>Culicoidea</taxon>
        <taxon>Culicidae</taxon>
        <taxon>Anophelinae</taxon>
        <taxon>Anopheles</taxon>
    </lineage>
</organism>
<keyword evidence="3" id="KW-1185">Reference proteome</keyword>
<feature type="compositionally biased region" description="Basic and acidic residues" evidence="1">
    <location>
        <begin position="681"/>
        <end position="693"/>
    </location>
</feature>
<evidence type="ECO:0000256" key="1">
    <source>
        <dbReference type="SAM" id="MobiDB-lite"/>
    </source>
</evidence>
<feature type="region of interest" description="Disordered" evidence="1">
    <location>
        <begin position="617"/>
        <end position="639"/>
    </location>
</feature>
<feature type="compositionally biased region" description="Polar residues" evidence="1">
    <location>
        <begin position="442"/>
        <end position="453"/>
    </location>
</feature>
<dbReference type="GO" id="GO:0030490">
    <property type="term" value="P:maturation of SSU-rRNA"/>
    <property type="evidence" value="ECO:0007669"/>
    <property type="project" value="TreeGrafter"/>
</dbReference>
<dbReference type="VEuPathDB" id="VectorBase:ACON004206"/>
<dbReference type="PANTHER" id="PTHR23325:SF1">
    <property type="entry name" value="SERUM RESPONSE FACTOR-BINDING PROTEIN 1"/>
    <property type="match status" value="1"/>
</dbReference>
<feature type="region of interest" description="Disordered" evidence="1">
    <location>
        <begin position="483"/>
        <end position="604"/>
    </location>
</feature>
<dbReference type="InterPro" id="IPR037393">
    <property type="entry name" value="Bud22/SRFB1"/>
</dbReference>
<dbReference type="VEuPathDB" id="VectorBase:ACMO_014172"/>
<feature type="compositionally biased region" description="Polar residues" evidence="1">
    <location>
        <begin position="369"/>
        <end position="378"/>
    </location>
</feature>
<feature type="region of interest" description="Disordered" evidence="1">
    <location>
        <begin position="428"/>
        <end position="463"/>
    </location>
</feature>
<dbReference type="VEuPathDB" id="VectorBase:ACON2_041396"/>
<dbReference type="GO" id="GO:0030686">
    <property type="term" value="C:90S preribosome"/>
    <property type="evidence" value="ECO:0007669"/>
    <property type="project" value="TreeGrafter"/>
</dbReference>
<dbReference type="PANTHER" id="PTHR23325">
    <property type="entry name" value="SERUM RESPONSE FACTOR-BINDING"/>
    <property type="match status" value="1"/>
</dbReference>